<evidence type="ECO:0000256" key="1">
    <source>
        <dbReference type="SAM" id="MobiDB-lite"/>
    </source>
</evidence>
<reference evidence="2 3" key="1">
    <citation type="submission" date="2013-09" db="EMBL/GenBank/DDBJ databases">
        <title>Corchorus capsularis genome sequencing.</title>
        <authorList>
            <person name="Alam M."/>
            <person name="Haque M.S."/>
            <person name="Islam M.S."/>
            <person name="Emdad E.M."/>
            <person name="Islam M.M."/>
            <person name="Ahmed B."/>
            <person name="Halim A."/>
            <person name="Hossen Q.M.M."/>
            <person name="Hossain M.Z."/>
            <person name="Ahmed R."/>
            <person name="Khan M.M."/>
            <person name="Islam R."/>
            <person name="Rashid M.M."/>
            <person name="Khan S.A."/>
            <person name="Rahman M.S."/>
            <person name="Alam M."/>
        </authorList>
    </citation>
    <scope>NUCLEOTIDE SEQUENCE [LARGE SCALE GENOMIC DNA]</scope>
    <source>
        <strain evidence="3">cv. CVL-1</strain>
        <tissue evidence="2">Whole seedling</tissue>
    </source>
</reference>
<proteinExistence type="predicted"/>
<dbReference type="EMBL" id="AWWV01015781">
    <property type="protein sequence ID" value="OMO51507.1"/>
    <property type="molecule type" value="Genomic_DNA"/>
</dbReference>
<feature type="region of interest" description="Disordered" evidence="1">
    <location>
        <begin position="54"/>
        <end position="129"/>
    </location>
</feature>
<sequence>MSTKNAANLKGTESSGTENNAATIDAKLEAFKGTFKMKILDDIREMIDQLLAKRDRSSEKRAMEGTPDANLTSLTPSQGKPPPPPWPSNAPSPSMAPSPQWPPQMNTPGASHGQRYTYPTRPWPCYQAT</sequence>
<keyword evidence="3" id="KW-1185">Reference proteome</keyword>
<feature type="compositionally biased region" description="Pro residues" evidence="1">
    <location>
        <begin position="79"/>
        <end position="102"/>
    </location>
</feature>
<feature type="compositionally biased region" description="Polar residues" evidence="1">
    <location>
        <begin position="69"/>
        <end position="78"/>
    </location>
</feature>
<name>A0A1R3G0C3_COCAP</name>
<comment type="caution">
    <text evidence="2">The sequence shown here is derived from an EMBL/GenBank/DDBJ whole genome shotgun (WGS) entry which is preliminary data.</text>
</comment>
<evidence type="ECO:0000313" key="2">
    <source>
        <dbReference type="EMBL" id="OMO51507.1"/>
    </source>
</evidence>
<dbReference type="AlphaFoldDB" id="A0A1R3G0C3"/>
<organism evidence="2 3">
    <name type="scientific">Corchorus capsularis</name>
    <name type="common">Jute</name>
    <dbReference type="NCBI Taxonomy" id="210143"/>
    <lineage>
        <taxon>Eukaryota</taxon>
        <taxon>Viridiplantae</taxon>
        <taxon>Streptophyta</taxon>
        <taxon>Embryophyta</taxon>
        <taxon>Tracheophyta</taxon>
        <taxon>Spermatophyta</taxon>
        <taxon>Magnoliopsida</taxon>
        <taxon>eudicotyledons</taxon>
        <taxon>Gunneridae</taxon>
        <taxon>Pentapetalae</taxon>
        <taxon>rosids</taxon>
        <taxon>malvids</taxon>
        <taxon>Malvales</taxon>
        <taxon>Malvaceae</taxon>
        <taxon>Grewioideae</taxon>
        <taxon>Apeibeae</taxon>
        <taxon>Corchorus</taxon>
    </lineage>
</organism>
<feature type="compositionally biased region" description="Basic and acidic residues" evidence="1">
    <location>
        <begin position="54"/>
        <end position="63"/>
    </location>
</feature>
<evidence type="ECO:0000313" key="3">
    <source>
        <dbReference type="Proteomes" id="UP000188268"/>
    </source>
</evidence>
<dbReference type="Gramene" id="OMO51507">
    <property type="protein sequence ID" value="OMO51507"/>
    <property type="gene ID" value="CCACVL1_29756"/>
</dbReference>
<feature type="region of interest" description="Disordered" evidence="1">
    <location>
        <begin position="1"/>
        <end position="22"/>
    </location>
</feature>
<accession>A0A1R3G0C3</accession>
<dbReference type="Proteomes" id="UP000188268">
    <property type="component" value="Unassembled WGS sequence"/>
</dbReference>
<gene>
    <name evidence="2" type="ORF">CCACVL1_29756</name>
</gene>
<protein>
    <submittedName>
        <fullName evidence="2">Uncharacterized protein</fullName>
    </submittedName>
</protein>